<feature type="transmembrane region" description="Helical" evidence="7">
    <location>
        <begin position="62"/>
        <end position="79"/>
    </location>
</feature>
<dbReference type="SMART" id="SM00382">
    <property type="entry name" value="AAA"/>
    <property type="match status" value="1"/>
</dbReference>
<feature type="domain" description="ABC transporter" evidence="8">
    <location>
        <begin position="343"/>
        <end position="578"/>
    </location>
</feature>
<dbReference type="PATRIC" id="fig|45073.5.peg.220"/>
<feature type="transmembrane region" description="Helical" evidence="7">
    <location>
        <begin position="23"/>
        <end position="42"/>
    </location>
</feature>
<dbReference type="GO" id="GO:0016887">
    <property type="term" value="F:ATP hydrolysis activity"/>
    <property type="evidence" value="ECO:0007669"/>
    <property type="project" value="InterPro"/>
</dbReference>
<evidence type="ECO:0000256" key="3">
    <source>
        <dbReference type="ARBA" id="ARBA00022741"/>
    </source>
</evidence>
<dbReference type="InterPro" id="IPR011527">
    <property type="entry name" value="ABC1_TM_dom"/>
</dbReference>
<dbReference type="PROSITE" id="PS00211">
    <property type="entry name" value="ABC_TRANSPORTER_1"/>
    <property type="match status" value="1"/>
</dbReference>
<dbReference type="GO" id="GO:0005524">
    <property type="term" value="F:ATP binding"/>
    <property type="evidence" value="ECO:0007669"/>
    <property type="project" value="UniProtKB-KW"/>
</dbReference>
<dbReference type="AlphaFoldDB" id="A0A0W0Y6F1"/>
<keyword evidence="5 7" id="KW-1133">Transmembrane helix</keyword>
<feature type="transmembrane region" description="Helical" evidence="7">
    <location>
        <begin position="166"/>
        <end position="182"/>
    </location>
</feature>
<dbReference type="InterPro" id="IPR027417">
    <property type="entry name" value="P-loop_NTPase"/>
</dbReference>
<evidence type="ECO:0000256" key="2">
    <source>
        <dbReference type="ARBA" id="ARBA00022692"/>
    </source>
</evidence>
<dbReference type="Gene3D" id="3.40.50.300">
    <property type="entry name" value="P-loop containing nucleotide triphosphate hydrolases"/>
    <property type="match status" value="1"/>
</dbReference>
<proteinExistence type="predicted"/>
<sequence length="584" mass="66653">MQNPYIHLLKTVWTHGQAWRRAIVGYYIAYIIAQACMSLSPYAFGKTIDVLQHFEPGRLHEVLYWLIMGVLLVPLFWLFHGPARVVERRVALRIQQAFQLQIYEKLTELPLKWHQDHHSGNIITRLNRASTALRRFAEEQFIYIETIIKFLVSIAFLFWLSLAVGIFSFLACLTAALMVVMFDRKLIPLYESENEVENHVGAGLFDYISNITTILTLRLAQFTRNNLSQRLMAIWPFFSKESVVNELKWFIMGMLLTVVQSIILIAYIVYHLQTTNGILIGTVVMIFRYQWDLAEVFYGLSMHYSELVRMNTDVKSIQPIIQDLEALSHPVPGEALAQQWHSLSIKNLTFTHSQFNKNMPAQPISINIKRGDKIALIGSSGAGKSTLLHLLSGLYQPQTVELMIDGVNFHSLEPLHAITTLIPQEPEIFENTIEFNITMDIETSQEVIDKAIELACFKPVLEKLPKGLLTDIRERGLNLSVGQKQRLALARGLFAARFSSLILMDEPTSSVDLPTEKQILSGIIETYREATLVVTLHRLHLLPQFDRVILLEQGKIIAEGCTDELLNSSGPVQRIWQKYQAKAN</sequence>
<evidence type="ECO:0000259" key="9">
    <source>
        <dbReference type="PROSITE" id="PS50929"/>
    </source>
</evidence>
<dbReference type="PROSITE" id="PS50929">
    <property type="entry name" value="ABC_TM1F"/>
    <property type="match status" value="1"/>
</dbReference>
<accession>A0A0W0Y6F1</accession>
<dbReference type="InterPro" id="IPR003439">
    <property type="entry name" value="ABC_transporter-like_ATP-bd"/>
</dbReference>
<dbReference type="Pfam" id="PF00664">
    <property type="entry name" value="ABC_membrane"/>
    <property type="match status" value="1"/>
</dbReference>
<dbReference type="InterPro" id="IPR017871">
    <property type="entry name" value="ABC_transporter-like_CS"/>
</dbReference>
<feature type="transmembrane region" description="Helical" evidence="7">
    <location>
        <begin position="249"/>
        <end position="270"/>
    </location>
</feature>
<dbReference type="PROSITE" id="PS50893">
    <property type="entry name" value="ABC_TRANSPORTER_2"/>
    <property type="match status" value="1"/>
</dbReference>
<dbReference type="GO" id="GO:0015421">
    <property type="term" value="F:ABC-type oligopeptide transporter activity"/>
    <property type="evidence" value="ECO:0007669"/>
    <property type="project" value="TreeGrafter"/>
</dbReference>
<comment type="subcellular location">
    <subcellularLocation>
        <location evidence="1">Cell membrane</location>
        <topology evidence="1">Multi-pass membrane protein</topology>
    </subcellularLocation>
</comment>
<keyword evidence="3" id="KW-0547">Nucleotide-binding</keyword>
<dbReference type="GO" id="GO:0005886">
    <property type="term" value="C:plasma membrane"/>
    <property type="evidence" value="ECO:0007669"/>
    <property type="project" value="UniProtKB-SubCell"/>
</dbReference>
<evidence type="ECO:0000256" key="5">
    <source>
        <dbReference type="ARBA" id="ARBA00022989"/>
    </source>
</evidence>
<protein>
    <submittedName>
        <fullName evidence="10">ATP-binding transmembrane ABC transporter</fullName>
    </submittedName>
</protein>
<feature type="domain" description="ABC transmembrane type-1" evidence="9">
    <location>
        <begin position="28"/>
        <end position="309"/>
    </location>
</feature>
<evidence type="ECO:0000313" key="11">
    <source>
        <dbReference type="Proteomes" id="UP000054618"/>
    </source>
</evidence>
<evidence type="ECO:0000256" key="7">
    <source>
        <dbReference type="SAM" id="Phobius"/>
    </source>
</evidence>
<dbReference type="InterPro" id="IPR003593">
    <property type="entry name" value="AAA+_ATPase"/>
</dbReference>
<evidence type="ECO:0000259" key="8">
    <source>
        <dbReference type="PROSITE" id="PS50893"/>
    </source>
</evidence>
<dbReference type="PANTHER" id="PTHR43394">
    <property type="entry name" value="ATP-DEPENDENT PERMEASE MDL1, MITOCHONDRIAL"/>
    <property type="match status" value="1"/>
</dbReference>
<organism evidence="10 11">
    <name type="scientific">Legionella quinlivanii</name>
    <dbReference type="NCBI Taxonomy" id="45073"/>
    <lineage>
        <taxon>Bacteria</taxon>
        <taxon>Pseudomonadati</taxon>
        <taxon>Pseudomonadota</taxon>
        <taxon>Gammaproteobacteria</taxon>
        <taxon>Legionellales</taxon>
        <taxon>Legionellaceae</taxon>
        <taxon>Legionella</taxon>
    </lineage>
</organism>
<name>A0A0W0Y6F1_9GAMM</name>
<evidence type="ECO:0000256" key="6">
    <source>
        <dbReference type="ARBA" id="ARBA00023136"/>
    </source>
</evidence>
<evidence type="ECO:0000256" key="4">
    <source>
        <dbReference type="ARBA" id="ARBA00022840"/>
    </source>
</evidence>
<dbReference type="Pfam" id="PF00005">
    <property type="entry name" value="ABC_tran"/>
    <property type="match status" value="1"/>
</dbReference>
<keyword evidence="2 7" id="KW-0812">Transmembrane</keyword>
<dbReference type="InterPro" id="IPR039421">
    <property type="entry name" value="Type_1_exporter"/>
</dbReference>
<dbReference type="STRING" id="45073.Lqui_0206"/>
<dbReference type="EMBL" id="LNYS01000005">
    <property type="protein sequence ID" value="KTD52505.1"/>
    <property type="molecule type" value="Genomic_DNA"/>
</dbReference>
<dbReference type="SUPFAM" id="SSF90123">
    <property type="entry name" value="ABC transporter transmembrane region"/>
    <property type="match status" value="1"/>
</dbReference>
<gene>
    <name evidence="10" type="ORF">Lqui_0206</name>
</gene>
<dbReference type="PANTHER" id="PTHR43394:SF1">
    <property type="entry name" value="ATP-BINDING CASSETTE SUB-FAMILY B MEMBER 10, MITOCHONDRIAL"/>
    <property type="match status" value="1"/>
</dbReference>
<dbReference type="InterPro" id="IPR036640">
    <property type="entry name" value="ABC1_TM_sf"/>
</dbReference>
<dbReference type="Gene3D" id="1.20.1560.10">
    <property type="entry name" value="ABC transporter type 1, transmembrane domain"/>
    <property type="match status" value="1"/>
</dbReference>
<evidence type="ECO:0000313" key="10">
    <source>
        <dbReference type="EMBL" id="KTD52505.1"/>
    </source>
</evidence>
<dbReference type="SUPFAM" id="SSF52540">
    <property type="entry name" value="P-loop containing nucleoside triphosphate hydrolases"/>
    <property type="match status" value="1"/>
</dbReference>
<keyword evidence="4 10" id="KW-0067">ATP-binding</keyword>
<comment type="caution">
    <text evidence="10">The sequence shown here is derived from an EMBL/GenBank/DDBJ whole genome shotgun (WGS) entry which is preliminary data.</text>
</comment>
<keyword evidence="6 7" id="KW-0472">Membrane</keyword>
<keyword evidence="11" id="KW-1185">Reference proteome</keyword>
<reference evidence="10 11" key="1">
    <citation type="submission" date="2015-11" db="EMBL/GenBank/DDBJ databases">
        <title>Genomic analysis of 38 Legionella species identifies large and diverse effector repertoires.</title>
        <authorList>
            <person name="Burstein D."/>
            <person name="Amaro F."/>
            <person name="Zusman T."/>
            <person name="Lifshitz Z."/>
            <person name="Cohen O."/>
            <person name="Gilbert J.A."/>
            <person name="Pupko T."/>
            <person name="Shuman H.A."/>
            <person name="Segal G."/>
        </authorList>
    </citation>
    <scope>NUCLEOTIDE SEQUENCE [LARGE SCALE GENOMIC DNA]</scope>
    <source>
        <strain evidence="10 11">CDC#1442-AUS-E</strain>
    </source>
</reference>
<dbReference type="OrthoDB" id="9806127at2"/>
<dbReference type="Proteomes" id="UP000054618">
    <property type="component" value="Unassembled WGS sequence"/>
</dbReference>
<evidence type="ECO:0000256" key="1">
    <source>
        <dbReference type="ARBA" id="ARBA00004651"/>
    </source>
</evidence>